<dbReference type="PRINTS" id="PR01686">
    <property type="entry name" value="EP450ICYP2D"/>
</dbReference>
<dbReference type="InterPro" id="IPR002401">
    <property type="entry name" value="Cyt_P450_E_grp-I"/>
</dbReference>
<dbReference type="InterPro" id="IPR001128">
    <property type="entry name" value="Cyt_P450"/>
</dbReference>
<keyword evidence="4 10" id="KW-0349">Heme</keyword>
<dbReference type="AlphaFoldDB" id="A0A8J1KVN2"/>
<evidence type="ECO:0000256" key="12">
    <source>
        <dbReference type="SAM" id="Phobius"/>
    </source>
</evidence>
<keyword evidence="12" id="KW-0812">Transmembrane</keyword>
<feature type="transmembrane region" description="Helical" evidence="12">
    <location>
        <begin position="12"/>
        <end position="33"/>
    </location>
</feature>
<dbReference type="GeneID" id="444392"/>
<dbReference type="GO" id="GO:0016712">
    <property type="term" value="F:oxidoreductase activity, acting on paired donors, with incorporation or reduction of molecular oxygen, reduced flavin or flavoprotein as one donor, and incorporation of one atom of oxygen"/>
    <property type="evidence" value="ECO:0000318"/>
    <property type="project" value="GO_Central"/>
</dbReference>
<sequence length="504" mass="58216">MEHFSAPSSLISFSSTAILGLALLIFALILDLVKYRRRESGYPPGPSPLPFVGNVFLLDPKDIPTSLSKLRKRYGNIYSLQLFWEKAVVLNGFETIKEAFITKSEDTADRCPIPIFEYLGFHKAFAFAKYGQSWKDLRRFSISTFRDFGMGKKTIEEPVREEASYLCTAIQAKEGCPFDPFLLLNQAVSNLNCSIIFGERYDYSDKAIQKLLFLLQERFHQETGTVSQILNNFPRLIKIVGPHLNLFKVQNAFLDYLKAKIKEHKDTWDPTVTRDYIDAFFEEIEKTKGNPQSSFNETALLYTIADLFVAGSETTSNTLRWSILMMLLNPQIQCLDKVHEEIDQVIGRDRKPRMEDQRNMPYTNAVIHETQRYGNILPMALFHMTYRDTNIQGYNIPKGTTIIPNLTSVLKDETIWEHPYQFYPEHFLDSEGKFVKREAFIPFSAGKHMCAGEALAKMELFLFFVSLFQHFEFQIPTDQPRPRNDPVFIFSYTPHPFKVCAIVR</sequence>
<dbReference type="GO" id="GO:0020037">
    <property type="term" value="F:heme binding"/>
    <property type="evidence" value="ECO:0000318"/>
    <property type="project" value="GO_Central"/>
</dbReference>
<evidence type="ECO:0000313" key="14">
    <source>
        <dbReference type="RefSeq" id="XP_041421370.1"/>
    </source>
</evidence>
<evidence type="ECO:0000256" key="7">
    <source>
        <dbReference type="ARBA" id="ARBA00023004"/>
    </source>
</evidence>
<dbReference type="InterPro" id="IPR036396">
    <property type="entry name" value="Cyt_P450_sf"/>
</dbReference>
<keyword evidence="13" id="KW-1185">Reference proteome</keyword>
<gene>
    <name evidence="14" type="primary">MGC82914</name>
</gene>
<dbReference type="GO" id="GO:0006805">
    <property type="term" value="P:xenobiotic metabolic process"/>
    <property type="evidence" value="ECO:0000318"/>
    <property type="project" value="GO_Central"/>
</dbReference>
<dbReference type="GO" id="GO:0005737">
    <property type="term" value="C:cytoplasm"/>
    <property type="evidence" value="ECO:0000318"/>
    <property type="project" value="GO_Central"/>
</dbReference>
<evidence type="ECO:0000256" key="4">
    <source>
        <dbReference type="ARBA" id="ARBA00022617"/>
    </source>
</evidence>
<dbReference type="GO" id="GO:0019369">
    <property type="term" value="P:arachidonate metabolic process"/>
    <property type="evidence" value="ECO:0000318"/>
    <property type="project" value="GO_Central"/>
</dbReference>
<evidence type="ECO:0000256" key="5">
    <source>
        <dbReference type="ARBA" id="ARBA00022723"/>
    </source>
</evidence>
<dbReference type="Proteomes" id="UP000186698">
    <property type="component" value="Chromosome 6L"/>
</dbReference>
<dbReference type="PRINTS" id="PR00385">
    <property type="entry name" value="P450"/>
</dbReference>
<comment type="similarity">
    <text evidence="3 11">Belongs to the cytochrome P450 family.</text>
</comment>
<protein>
    <submittedName>
        <fullName evidence="14">MGC82914 protein isoform X1</fullName>
    </submittedName>
</protein>
<dbReference type="InterPro" id="IPR008069">
    <property type="entry name" value="Cyt_P450_E_grp-I_CYP2D-like"/>
</dbReference>
<proteinExistence type="inferred from homology"/>
<keyword evidence="12" id="KW-1133">Transmembrane helix</keyword>
<evidence type="ECO:0000256" key="2">
    <source>
        <dbReference type="ARBA" id="ARBA00004370"/>
    </source>
</evidence>
<organism evidence="13 14">
    <name type="scientific">Xenopus laevis</name>
    <name type="common">African clawed frog</name>
    <dbReference type="NCBI Taxonomy" id="8355"/>
    <lineage>
        <taxon>Eukaryota</taxon>
        <taxon>Metazoa</taxon>
        <taxon>Chordata</taxon>
        <taxon>Craniata</taxon>
        <taxon>Vertebrata</taxon>
        <taxon>Euteleostomi</taxon>
        <taxon>Amphibia</taxon>
        <taxon>Batrachia</taxon>
        <taxon>Anura</taxon>
        <taxon>Pipoidea</taxon>
        <taxon>Pipidae</taxon>
        <taxon>Xenopodinae</taxon>
        <taxon>Xenopus</taxon>
        <taxon>Xenopus</taxon>
    </lineage>
</organism>
<evidence type="ECO:0000256" key="8">
    <source>
        <dbReference type="ARBA" id="ARBA00023033"/>
    </source>
</evidence>
<dbReference type="SUPFAM" id="SSF48264">
    <property type="entry name" value="Cytochrome P450"/>
    <property type="match status" value="1"/>
</dbReference>
<dbReference type="PANTHER" id="PTHR24300">
    <property type="entry name" value="CYTOCHROME P450 508A4-RELATED"/>
    <property type="match status" value="1"/>
</dbReference>
<keyword evidence="8 11" id="KW-0503">Monooxygenase</keyword>
<evidence type="ECO:0000256" key="11">
    <source>
        <dbReference type="RuleBase" id="RU000461"/>
    </source>
</evidence>
<dbReference type="GO" id="GO:0005506">
    <property type="term" value="F:iron ion binding"/>
    <property type="evidence" value="ECO:0007669"/>
    <property type="project" value="InterPro"/>
</dbReference>
<keyword evidence="6 11" id="KW-0560">Oxidoreductase</keyword>
<evidence type="ECO:0000256" key="1">
    <source>
        <dbReference type="ARBA" id="ARBA00001971"/>
    </source>
</evidence>
<name>A0A8J1KVN2_XENLA</name>
<dbReference type="Pfam" id="PF00067">
    <property type="entry name" value="p450"/>
    <property type="match status" value="1"/>
</dbReference>
<evidence type="ECO:0000256" key="10">
    <source>
        <dbReference type="PIRSR" id="PIRSR602401-1"/>
    </source>
</evidence>
<keyword evidence="9 12" id="KW-0472">Membrane</keyword>
<evidence type="ECO:0000313" key="13">
    <source>
        <dbReference type="Proteomes" id="UP000186698"/>
    </source>
</evidence>
<comment type="subcellular location">
    <subcellularLocation>
        <location evidence="2">Membrane</location>
    </subcellularLocation>
</comment>
<keyword evidence="7 10" id="KW-0408">Iron</keyword>
<accession>A0A8J1KVN2</accession>
<keyword evidence="5 10" id="KW-0479">Metal-binding</keyword>
<dbReference type="PRINTS" id="PR00463">
    <property type="entry name" value="EP450I"/>
</dbReference>
<dbReference type="InterPro" id="IPR050182">
    <property type="entry name" value="Cytochrome_P450_fam2"/>
</dbReference>
<dbReference type="RefSeq" id="XP_041421370.1">
    <property type="nucleotide sequence ID" value="XM_041565436.1"/>
</dbReference>
<evidence type="ECO:0000256" key="3">
    <source>
        <dbReference type="ARBA" id="ARBA00010617"/>
    </source>
</evidence>
<dbReference type="Gene3D" id="1.10.630.10">
    <property type="entry name" value="Cytochrome P450"/>
    <property type="match status" value="1"/>
</dbReference>
<evidence type="ECO:0000256" key="9">
    <source>
        <dbReference type="ARBA" id="ARBA00023136"/>
    </source>
</evidence>
<dbReference type="PROSITE" id="PS00086">
    <property type="entry name" value="CYTOCHROME_P450"/>
    <property type="match status" value="1"/>
</dbReference>
<feature type="binding site" description="axial binding residue" evidence="10">
    <location>
        <position position="450"/>
    </location>
    <ligand>
        <name>heme</name>
        <dbReference type="ChEBI" id="CHEBI:30413"/>
    </ligand>
    <ligandPart>
        <name>Fe</name>
        <dbReference type="ChEBI" id="CHEBI:18248"/>
    </ligandPart>
</feature>
<dbReference type="InterPro" id="IPR017972">
    <property type="entry name" value="Cyt_P450_CS"/>
</dbReference>
<dbReference type="PANTHER" id="PTHR24300:SF415">
    <property type="entry name" value="CYTOCHROME P450 2D20 ISOFORM X1"/>
    <property type="match status" value="1"/>
</dbReference>
<dbReference type="GO" id="GO:0016020">
    <property type="term" value="C:membrane"/>
    <property type="evidence" value="ECO:0007669"/>
    <property type="project" value="UniProtKB-SubCell"/>
</dbReference>
<dbReference type="FunFam" id="1.10.630.10:FF:000004">
    <property type="entry name" value="cytochrome P450 2D15 isoform X1"/>
    <property type="match status" value="1"/>
</dbReference>
<dbReference type="OrthoDB" id="3934656at2759"/>
<comment type="cofactor">
    <cofactor evidence="1 10">
        <name>heme</name>
        <dbReference type="ChEBI" id="CHEBI:30413"/>
    </cofactor>
</comment>
<evidence type="ECO:0000256" key="6">
    <source>
        <dbReference type="ARBA" id="ARBA00023002"/>
    </source>
</evidence>
<reference evidence="14" key="1">
    <citation type="submission" date="2025-08" db="UniProtKB">
        <authorList>
            <consortium name="RefSeq"/>
        </authorList>
    </citation>
    <scope>IDENTIFICATION</scope>
    <source>
        <strain evidence="14">J_2021</strain>
        <tissue evidence="14">Erythrocytes</tissue>
    </source>
</reference>